<keyword evidence="1" id="KW-1133">Transmembrane helix</keyword>
<proteinExistence type="predicted"/>
<accession>A0A9P9JJP4</accession>
<dbReference type="AlphaFoldDB" id="A0A9P9JJP4"/>
<dbReference type="Proteomes" id="UP000738349">
    <property type="component" value="Unassembled WGS sequence"/>
</dbReference>
<gene>
    <name evidence="2" type="ORF">EDB81DRAFT_752422</name>
</gene>
<organism evidence="2 3">
    <name type="scientific">Dactylonectria macrodidyma</name>
    <dbReference type="NCBI Taxonomy" id="307937"/>
    <lineage>
        <taxon>Eukaryota</taxon>
        <taxon>Fungi</taxon>
        <taxon>Dikarya</taxon>
        <taxon>Ascomycota</taxon>
        <taxon>Pezizomycotina</taxon>
        <taxon>Sordariomycetes</taxon>
        <taxon>Hypocreomycetidae</taxon>
        <taxon>Hypocreales</taxon>
        <taxon>Nectriaceae</taxon>
        <taxon>Dactylonectria</taxon>
    </lineage>
</organism>
<dbReference type="EMBL" id="JAGMUV010000001">
    <property type="protein sequence ID" value="KAH7177117.1"/>
    <property type="molecule type" value="Genomic_DNA"/>
</dbReference>
<name>A0A9P9JJP4_9HYPO</name>
<evidence type="ECO:0000256" key="1">
    <source>
        <dbReference type="SAM" id="Phobius"/>
    </source>
</evidence>
<protein>
    <submittedName>
        <fullName evidence="2">Uncharacterized protein</fullName>
    </submittedName>
</protein>
<dbReference type="Pfam" id="PF11927">
    <property type="entry name" value="HODM_asu-like"/>
    <property type="match status" value="1"/>
</dbReference>
<keyword evidence="1" id="KW-0472">Membrane</keyword>
<comment type="caution">
    <text evidence="2">The sequence shown here is derived from an EMBL/GenBank/DDBJ whole genome shotgun (WGS) entry which is preliminary data.</text>
</comment>
<reference evidence="2" key="1">
    <citation type="journal article" date="2021" name="Nat. Commun.">
        <title>Genetic determinants of endophytism in the Arabidopsis root mycobiome.</title>
        <authorList>
            <person name="Mesny F."/>
            <person name="Miyauchi S."/>
            <person name="Thiergart T."/>
            <person name="Pickel B."/>
            <person name="Atanasova L."/>
            <person name="Karlsson M."/>
            <person name="Huettel B."/>
            <person name="Barry K.W."/>
            <person name="Haridas S."/>
            <person name="Chen C."/>
            <person name="Bauer D."/>
            <person name="Andreopoulos W."/>
            <person name="Pangilinan J."/>
            <person name="LaButti K."/>
            <person name="Riley R."/>
            <person name="Lipzen A."/>
            <person name="Clum A."/>
            <person name="Drula E."/>
            <person name="Henrissat B."/>
            <person name="Kohler A."/>
            <person name="Grigoriev I.V."/>
            <person name="Martin F.M."/>
            <person name="Hacquard S."/>
        </authorList>
    </citation>
    <scope>NUCLEOTIDE SEQUENCE</scope>
    <source>
        <strain evidence="2">MPI-CAGE-AT-0147</strain>
    </source>
</reference>
<evidence type="ECO:0000313" key="2">
    <source>
        <dbReference type="EMBL" id="KAH7177117.1"/>
    </source>
</evidence>
<sequence length="508" mass="58726">MLSELARKAFGQFRASYGLLLGQFYILSLALFVFWSVLHLAIKISALKRLIGWRDIVYKKLAHFWSRKQKAQVPTQDFVATFPPSPRDDILSSKDPSASKLQKVLASVNPTTLVLRTSQLSSSSKQDLNKDGQYTPTGFSTAEIRALGHFPDFSVLSGVPHPKPCPQFDVKSAIFRPFRPFRWAYHQTMSLSKLEPDYWIELENNYFDMLKQRKDLLTEHGTGVLNYGPGSELACRELMEIVLQYLCIRYPHCFSLSNSNTVFENHLLGTTTDLTSSHPLHVLFEHVPEDFAIMLRDETDGMYYLKAGFICSSIGWTFGTHFDRQLRAIHTEVNDYEEKMAKSMDRYFSKLPTNKPIQRGAWFVEDWKPLFVTPEEYKANSGTRHQGEDVTIDQCYLRVDWQTLRRLPISGAIVFNFKAIFTPMTELRDEPYVPSLMYKQITEGKPHLTGPKVHEHIRKTVLDSLQEWKSDQIKSGAIVPDWEEETLRESPFYPGWEERWRKKLGFSI</sequence>
<dbReference type="InterPro" id="IPR021848">
    <property type="entry name" value="HODM_asu-like"/>
</dbReference>
<evidence type="ECO:0000313" key="3">
    <source>
        <dbReference type="Proteomes" id="UP000738349"/>
    </source>
</evidence>
<keyword evidence="1" id="KW-0812">Transmembrane</keyword>
<dbReference type="OrthoDB" id="5043642at2759"/>
<keyword evidence="3" id="KW-1185">Reference proteome</keyword>
<feature type="transmembrane region" description="Helical" evidence="1">
    <location>
        <begin position="20"/>
        <end position="42"/>
    </location>
</feature>